<dbReference type="AlphaFoldDB" id="A0A024HD73"/>
<feature type="domain" description="Glycosyltransferase 2-like" evidence="2">
    <location>
        <begin position="46"/>
        <end position="123"/>
    </location>
</feature>
<dbReference type="eggNOG" id="COG2520">
    <property type="taxonomic scope" value="Bacteria"/>
</dbReference>
<dbReference type="Gene3D" id="3.40.50.150">
    <property type="entry name" value="Vaccinia Virus protein VP39"/>
    <property type="match status" value="1"/>
</dbReference>
<dbReference type="EMBL" id="HG322950">
    <property type="protein sequence ID" value="CDF83005.1"/>
    <property type="molecule type" value="Genomic_DNA"/>
</dbReference>
<evidence type="ECO:0000313" key="5">
    <source>
        <dbReference type="Proteomes" id="UP000025241"/>
    </source>
</evidence>
<dbReference type="Pfam" id="PF05050">
    <property type="entry name" value="Methyltransf_21"/>
    <property type="match status" value="1"/>
</dbReference>
<dbReference type="eggNOG" id="COG1215">
    <property type="taxonomic scope" value="Bacteria"/>
</dbReference>
<dbReference type="KEGG" id="pkc:PKB_1647"/>
<dbReference type="HOGENOM" id="CLU_440653_0_0_6"/>
<dbReference type="InterPro" id="IPR052514">
    <property type="entry name" value="SAM-dependent_MTase"/>
</dbReference>
<dbReference type="RefSeq" id="WP_043250628.1">
    <property type="nucleotide sequence ID" value="NZ_HG322950.1"/>
</dbReference>
<evidence type="ECO:0000313" key="4">
    <source>
        <dbReference type="EMBL" id="CDF83005.1"/>
    </source>
</evidence>
<accession>A0A024HD73</accession>
<dbReference type="CDD" id="cd00761">
    <property type="entry name" value="Glyco_tranf_GTA_type"/>
    <property type="match status" value="1"/>
</dbReference>
<reference evidence="4 5" key="1">
    <citation type="submission" date="2013-03" db="EMBL/GenBank/DDBJ databases">
        <authorList>
            <person name="Linke B."/>
        </authorList>
    </citation>
    <scope>NUCLEOTIDE SEQUENCE [LARGE SCALE GENOMIC DNA]</scope>
    <source>
        <strain evidence="4 5">B13</strain>
    </source>
</reference>
<dbReference type="Proteomes" id="UP000025241">
    <property type="component" value="Chromosome I"/>
</dbReference>
<dbReference type="SUPFAM" id="SSF53335">
    <property type="entry name" value="S-adenosyl-L-methionine-dependent methyltransferases"/>
    <property type="match status" value="1"/>
</dbReference>
<sequence length="620" mass="69262">MKCCVIIPVGPGHLELAQRAAASVERAKAQGTGAFDDIEILIQDDSQGLGRSRARNLAVAAAGEKGADWLFFLDADDLMVESAFLEVADLLQEQDGIWGAIYVADLQSQQAQRRPQQISPLTTLEQLLLNDPYLTLQMGHFVRQEVAAAYPFDTEMDTGEDFDYYLRVWKENRCIKIDRPLFLNVRGQHSTGPRSATGTDWRNAINRVFSDFCRDNDVIASVPFGGQQVHFRLGNTLDLIQNQLAREHFFEVAELSETLLCLPKQARILDVGSNIGNHALFFACIGEAAEIHCFEPAEHIAEQLEVNFRINEIEPSRYGIHRLGIGASSGRASLDRIDTSNLGATSLKNDEHGQIEVETLDRLFPDADIDLLKIDVEGMELEVLAGAQALIQRARPLLLIEIANANKSPFLAWVAHNGYRVHRVFELVNASNYLLLPLQERKGFYERGVAAHREWKSRVPLVPGQAPCGWSIPDYLQAYLGDTPTLELRVADGRLLAHDLQRGLDIELGNDALADLSRRFPTANLVLGDILGRLNDEQFSAVLASLGGHRGDLLLLDIMDARWNLSHDQAGRYRDAEWYLGQANRHGFLLHDHQKLPHKAALGLHEQLDNRLTLLRLKKA</sequence>
<gene>
    <name evidence="4" type="ORF">PKB_1647</name>
</gene>
<organism evidence="4 5">
    <name type="scientific">Pseudomonas knackmussii (strain DSM 6978 / CCUG 54928 / LMG 23759 / B13)</name>
    <dbReference type="NCBI Taxonomy" id="1301098"/>
    <lineage>
        <taxon>Bacteria</taxon>
        <taxon>Pseudomonadati</taxon>
        <taxon>Pseudomonadota</taxon>
        <taxon>Gammaproteobacteria</taxon>
        <taxon>Pseudomonadales</taxon>
        <taxon>Pseudomonadaceae</taxon>
        <taxon>Pseudomonas</taxon>
    </lineage>
</organism>
<dbReference type="PANTHER" id="PTHR34203">
    <property type="entry name" value="METHYLTRANSFERASE, FKBM FAMILY PROTEIN"/>
    <property type="match status" value="1"/>
</dbReference>
<evidence type="ECO:0000259" key="3">
    <source>
        <dbReference type="Pfam" id="PF05050"/>
    </source>
</evidence>
<dbReference type="InterPro" id="IPR029063">
    <property type="entry name" value="SAM-dependent_MTases_sf"/>
</dbReference>
<dbReference type="PANTHER" id="PTHR34203:SF15">
    <property type="entry name" value="SLL1173 PROTEIN"/>
    <property type="match status" value="1"/>
</dbReference>
<feature type="domain" description="Methyltransferase FkbM" evidence="3">
    <location>
        <begin position="270"/>
        <end position="420"/>
    </location>
</feature>
<name>A0A024HD73_PSEKB</name>
<proteinExistence type="predicted"/>
<dbReference type="Pfam" id="PF00535">
    <property type="entry name" value="Glycos_transf_2"/>
    <property type="match status" value="1"/>
</dbReference>
<dbReference type="Gene3D" id="3.90.550.10">
    <property type="entry name" value="Spore Coat Polysaccharide Biosynthesis Protein SpsA, Chain A"/>
    <property type="match status" value="1"/>
</dbReference>
<keyword evidence="1" id="KW-0472">Membrane</keyword>
<dbReference type="SUPFAM" id="SSF53448">
    <property type="entry name" value="Nucleotide-diphospho-sugar transferases"/>
    <property type="match status" value="1"/>
</dbReference>
<keyword evidence="1" id="KW-1003">Cell membrane</keyword>
<evidence type="ECO:0000256" key="1">
    <source>
        <dbReference type="ARBA" id="ARBA00022519"/>
    </source>
</evidence>
<keyword evidence="5" id="KW-1185">Reference proteome</keyword>
<dbReference type="STRING" id="1301098.PKB_1647"/>
<dbReference type="PATRIC" id="fig|1301098.3.peg.1639"/>
<protein>
    <recommendedName>
        <fullName evidence="6">FkbM family methyltransferase</fullName>
    </recommendedName>
</protein>
<dbReference type="NCBIfam" id="TIGR01444">
    <property type="entry name" value="fkbM_fam"/>
    <property type="match status" value="1"/>
</dbReference>
<evidence type="ECO:0000259" key="2">
    <source>
        <dbReference type="Pfam" id="PF00535"/>
    </source>
</evidence>
<evidence type="ECO:0008006" key="6">
    <source>
        <dbReference type="Google" id="ProtNLM"/>
    </source>
</evidence>
<keyword evidence="1" id="KW-0997">Cell inner membrane</keyword>
<dbReference type="InterPro" id="IPR001173">
    <property type="entry name" value="Glyco_trans_2-like"/>
</dbReference>
<reference evidence="4 5" key="2">
    <citation type="submission" date="2014-05" db="EMBL/GenBank/DDBJ databases">
        <title>Genome sequence of the 3-chlorobenzoate degrading bacterium Pseudomonas knackmussii B13 shows multiple evidence for horizontal gene transfer.</title>
        <authorList>
            <person name="Miyazaki R."/>
            <person name="Bertelli C."/>
            <person name="Falquet L."/>
            <person name="Robinson-Rechavi M."/>
            <person name="Gharib W."/>
            <person name="Roy S."/>
            <person name="Van der Meer J.R."/>
        </authorList>
    </citation>
    <scope>NUCLEOTIDE SEQUENCE [LARGE SCALE GENOMIC DNA]</scope>
    <source>
        <strain evidence="4 5">B13</strain>
    </source>
</reference>
<dbReference type="InterPro" id="IPR029044">
    <property type="entry name" value="Nucleotide-diphossugar_trans"/>
</dbReference>
<dbReference type="InterPro" id="IPR006342">
    <property type="entry name" value="FkbM_mtfrase"/>
</dbReference>